<keyword evidence="4" id="KW-0804">Transcription</keyword>
<protein>
    <submittedName>
        <fullName evidence="7">Sugar-binding domain protein</fullName>
    </submittedName>
</protein>
<dbReference type="InterPro" id="IPR001761">
    <property type="entry name" value="Peripla_BP/Lac1_sug-bd_dom"/>
</dbReference>
<feature type="domain" description="HTH lacI-type" evidence="5">
    <location>
        <begin position="16"/>
        <end position="71"/>
    </location>
</feature>
<evidence type="ECO:0000256" key="1">
    <source>
        <dbReference type="ARBA" id="ARBA00022491"/>
    </source>
</evidence>
<dbReference type="HOGENOM" id="CLU_037628_6_0_9"/>
<dbReference type="CDD" id="cd01392">
    <property type="entry name" value="HTH_LacI"/>
    <property type="match status" value="1"/>
</dbReference>
<keyword evidence="1" id="KW-0678">Repressor</keyword>
<dbReference type="Gene3D" id="1.10.260.40">
    <property type="entry name" value="lambda repressor-like DNA-binding domains"/>
    <property type="match status" value="1"/>
</dbReference>
<proteinExistence type="predicted"/>
<evidence type="ECO:0000256" key="3">
    <source>
        <dbReference type="ARBA" id="ARBA00023125"/>
    </source>
</evidence>
<keyword evidence="3" id="KW-0238">DNA-binding</keyword>
<organism evidence="7 8">
    <name type="scientific">Enterococcus faecalis TX4248</name>
    <dbReference type="NCBI Taxonomy" id="749495"/>
    <lineage>
        <taxon>Bacteria</taxon>
        <taxon>Bacillati</taxon>
        <taxon>Bacillota</taxon>
        <taxon>Bacilli</taxon>
        <taxon>Lactobacillales</taxon>
        <taxon>Enterococcaceae</taxon>
        <taxon>Enterococcus</taxon>
    </lineage>
</organism>
<dbReference type="SMART" id="SM00354">
    <property type="entry name" value="HTH_LACI"/>
    <property type="match status" value="1"/>
</dbReference>
<reference evidence="7 8" key="1">
    <citation type="submission" date="2010-07" db="EMBL/GenBank/DDBJ databases">
        <authorList>
            <person name="Sid Ahmed O."/>
        </authorList>
    </citation>
    <scope>NUCLEOTIDE SEQUENCE [LARGE SCALE GENOMIC DNA]</scope>
    <source>
        <strain evidence="7 8">TX4248</strain>
    </source>
</reference>
<dbReference type="Pfam" id="PF00532">
    <property type="entry name" value="Peripla_BP_1"/>
    <property type="match status" value="1"/>
</dbReference>
<comment type="caution">
    <text evidence="7">The sequence shown here is derived from an EMBL/GenBank/DDBJ whole genome shotgun (WGS) entry which is preliminary data.</text>
</comment>
<feature type="domain" description="HTH cro/C1-type" evidence="6">
    <location>
        <begin position="11"/>
        <end position="39"/>
    </location>
</feature>
<evidence type="ECO:0000256" key="4">
    <source>
        <dbReference type="ARBA" id="ARBA00023163"/>
    </source>
</evidence>
<keyword evidence="2" id="KW-0805">Transcription regulation</keyword>
<dbReference type="AlphaFoldDB" id="A0A125W744"/>
<evidence type="ECO:0000313" key="8">
    <source>
        <dbReference type="Proteomes" id="UP000004846"/>
    </source>
</evidence>
<name>A0A125W744_ENTFL</name>
<dbReference type="CDD" id="cd19976">
    <property type="entry name" value="PBP1_DegA_Like"/>
    <property type="match status" value="1"/>
</dbReference>
<dbReference type="PANTHER" id="PTHR30146">
    <property type="entry name" value="LACI-RELATED TRANSCRIPTIONAL REPRESSOR"/>
    <property type="match status" value="1"/>
</dbReference>
<dbReference type="SUPFAM" id="SSF47413">
    <property type="entry name" value="lambda repressor-like DNA-binding domains"/>
    <property type="match status" value="1"/>
</dbReference>
<dbReference type="Proteomes" id="UP000004846">
    <property type="component" value="Unassembled WGS sequence"/>
</dbReference>
<evidence type="ECO:0000259" key="6">
    <source>
        <dbReference type="PROSITE" id="PS50943"/>
    </source>
</evidence>
<dbReference type="PROSITE" id="PS00356">
    <property type="entry name" value="HTH_LACI_1"/>
    <property type="match status" value="1"/>
</dbReference>
<dbReference type="InterPro" id="IPR000843">
    <property type="entry name" value="HTH_LacI"/>
</dbReference>
<dbReference type="GO" id="GO:0003700">
    <property type="term" value="F:DNA-binding transcription factor activity"/>
    <property type="evidence" value="ECO:0007669"/>
    <property type="project" value="TreeGrafter"/>
</dbReference>
<evidence type="ECO:0000256" key="2">
    <source>
        <dbReference type="ARBA" id="ARBA00023015"/>
    </source>
</evidence>
<dbReference type="GO" id="GO:0000976">
    <property type="term" value="F:transcription cis-regulatory region binding"/>
    <property type="evidence" value="ECO:0007669"/>
    <property type="project" value="TreeGrafter"/>
</dbReference>
<dbReference type="PROSITE" id="PS50932">
    <property type="entry name" value="HTH_LACI_2"/>
    <property type="match status" value="1"/>
</dbReference>
<dbReference type="InterPro" id="IPR001387">
    <property type="entry name" value="Cro/C1-type_HTH"/>
</dbReference>
<accession>A0A125W744</accession>
<dbReference type="EMBL" id="AEBR01000031">
    <property type="protein sequence ID" value="EFM83179.1"/>
    <property type="molecule type" value="Genomic_DNA"/>
</dbReference>
<dbReference type="SUPFAM" id="SSF53822">
    <property type="entry name" value="Periplasmic binding protein-like I"/>
    <property type="match status" value="1"/>
</dbReference>
<dbReference type="PANTHER" id="PTHR30146:SF148">
    <property type="entry name" value="HTH-TYPE TRANSCRIPTIONAL REPRESSOR PURR-RELATED"/>
    <property type="match status" value="1"/>
</dbReference>
<evidence type="ECO:0000259" key="5">
    <source>
        <dbReference type="PROSITE" id="PS50932"/>
    </source>
</evidence>
<dbReference type="InterPro" id="IPR028082">
    <property type="entry name" value="Peripla_BP_I"/>
</dbReference>
<gene>
    <name evidence="7" type="ORF">HMPREF9498_01184</name>
</gene>
<sequence length="348" mass="38679">MSVNAKGDVGRGAMKLTIKEIADMAGVSVTTVSQILNNKGSRFSEKTRNKVLAVVAENHYKPDYFASNVINRHSKTIGMIVPDVTDFFFSKVIEGVETYLNSLGYMILLCNSKHDSEQAMQYVSELIHRSVDGIIFATPNVLPENHILKDRREHPIPVILVDRGINPRDSGRLIVKEYEGAYQAVHHLIQQGHQHIGMLRESAGYYRLTERVTAYQHALQDNNLPFRPHYVCAGELNLHGGYAAAKEVLKNEEITAIFCGNDEMAMGAYQAIEEAGKKIPDDISVVGFDGLEISEYLVPSLTTVYQPSFDIGYYAAKFLVEAIADPTGKVPNKVFDATFIARKSTKPI</sequence>
<evidence type="ECO:0000313" key="7">
    <source>
        <dbReference type="EMBL" id="EFM83179.1"/>
    </source>
</evidence>
<dbReference type="InterPro" id="IPR010982">
    <property type="entry name" value="Lambda_DNA-bd_dom_sf"/>
</dbReference>
<dbReference type="Gene3D" id="3.40.50.2300">
    <property type="match status" value="2"/>
</dbReference>
<dbReference type="PROSITE" id="PS50943">
    <property type="entry name" value="HTH_CROC1"/>
    <property type="match status" value="1"/>
</dbReference>
<dbReference type="Pfam" id="PF00356">
    <property type="entry name" value="LacI"/>
    <property type="match status" value="1"/>
</dbReference>